<organism evidence="9 10">
    <name type="scientific">Alphacoronavirus 1</name>
    <dbReference type="NCBI Taxonomy" id="693997"/>
    <lineage>
        <taxon>Viruses</taxon>
        <taxon>Riboviria</taxon>
        <taxon>Orthornavirae</taxon>
        <taxon>Pisuviricota</taxon>
        <taxon>Pisoniviricetes</taxon>
        <taxon>Nidovirales</taxon>
        <taxon>Cornidovirineae</taxon>
        <taxon>Coronaviridae</taxon>
        <taxon>Orthocoronavirinae</taxon>
        <taxon>Alphacoronavirus</taxon>
        <taxon>Tegacovirus</taxon>
        <taxon>Alphacoronavirus suis</taxon>
    </lineage>
</organism>
<evidence type="ECO:0000256" key="7">
    <source>
        <dbReference type="ARBA" id="ARBA00023136"/>
    </source>
</evidence>
<feature type="transmembrane region" description="Helical" evidence="8">
    <location>
        <begin position="6"/>
        <end position="23"/>
    </location>
</feature>
<comment type="similarity">
    <text evidence="2">Belongs to the coronaviruses ns7/ns7a protein family.</text>
</comment>
<name>A0A0K2BMR3_9ALPC</name>
<evidence type="ECO:0000256" key="2">
    <source>
        <dbReference type="ARBA" id="ARBA00006384"/>
    </source>
</evidence>
<dbReference type="EMBL" id="KP849472">
    <property type="protein sequence ID" value="AKZ66479.1"/>
    <property type="molecule type" value="Genomic_RNA"/>
</dbReference>
<sequence length="101" mass="11499">MLVFLHAVFITVLILLLIGRLQLLERLLLNHILNLTTVSNVLGVTDTSLKVNCLQLLKPDCLDFNILHKSLAETRLLKVVLRVIFLVLLGFCCYRLLVTLF</sequence>
<evidence type="ECO:0000256" key="4">
    <source>
        <dbReference type="ARBA" id="ARBA00022729"/>
    </source>
</evidence>
<evidence type="ECO:0000313" key="9">
    <source>
        <dbReference type="EMBL" id="AKZ66479.1"/>
    </source>
</evidence>
<keyword evidence="5" id="KW-1043">Host membrane</keyword>
<proteinExistence type="inferred from homology"/>
<dbReference type="Pfam" id="PF02398">
    <property type="entry name" value="Corona_7"/>
    <property type="match status" value="2"/>
</dbReference>
<dbReference type="Proteomes" id="UP000174600">
    <property type="component" value="Segment"/>
</dbReference>
<feature type="transmembrane region" description="Helical" evidence="8">
    <location>
        <begin position="79"/>
        <end position="97"/>
    </location>
</feature>
<keyword evidence="7 8" id="KW-0472">Membrane</keyword>
<evidence type="ECO:0000256" key="1">
    <source>
        <dbReference type="ARBA" id="ARBA00004379"/>
    </source>
</evidence>
<keyword evidence="3 8" id="KW-0812">Transmembrane</keyword>
<evidence type="ECO:0000256" key="6">
    <source>
        <dbReference type="ARBA" id="ARBA00022989"/>
    </source>
</evidence>
<gene>
    <name evidence="9" type="primary">ORF7a</name>
</gene>
<dbReference type="InterPro" id="IPR003449">
    <property type="entry name" value="Corona_7"/>
</dbReference>
<accession>A0A0K2BMR3</accession>
<keyword evidence="4" id="KW-0732">Signal</keyword>
<dbReference type="GO" id="GO:0033644">
    <property type="term" value="C:host cell membrane"/>
    <property type="evidence" value="ECO:0007669"/>
    <property type="project" value="UniProtKB-SubCell"/>
</dbReference>
<keyword evidence="6 8" id="KW-1133">Transmembrane helix</keyword>
<reference evidence="9 10" key="1">
    <citation type="journal article" date="2015" name="Virus Res.">
        <title>Full-length genome analysis of canine coronavirus type I.</title>
        <authorList>
            <person name="Decaro N."/>
            <person name="Mari V."/>
            <person name="Elia G."/>
            <person name="Lanave G."/>
            <person name="Dowgier G."/>
            <person name="Colaianni M.L."/>
            <person name="Martella V."/>
            <person name="Buonavoglia C."/>
        </authorList>
    </citation>
    <scope>NUCLEOTIDE SEQUENCE [LARGE SCALE GENOMIC DNA]</scope>
    <source>
        <strain evidence="9">23/03</strain>
    </source>
</reference>
<evidence type="ECO:0000256" key="5">
    <source>
        <dbReference type="ARBA" id="ARBA00022870"/>
    </source>
</evidence>
<evidence type="ECO:0000256" key="8">
    <source>
        <dbReference type="SAM" id="Phobius"/>
    </source>
</evidence>
<evidence type="ECO:0000313" key="10">
    <source>
        <dbReference type="Proteomes" id="UP000174600"/>
    </source>
</evidence>
<evidence type="ECO:0000256" key="3">
    <source>
        <dbReference type="ARBA" id="ARBA00022692"/>
    </source>
</evidence>
<comment type="subcellular location">
    <subcellularLocation>
        <location evidence="1">Host membrane</location>
        <topology evidence="1">Single-pass membrane protein</topology>
    </subcellularLocation>
</comment>
<protein>
    <submittedName>
        <fullName evidence="9">Nonstructural protein</fullName>
    </submittedName>
</protein>